<comment type="caution">
    <text evidence="14">The sequence shown here is derived from an EMBL/GenBank/DDBJ whole genome shotgun (WGS) entry which is preliminary data.</text>
</comment>
<comment type="similarity">
    <text evidence="8 9">Belongs to the TonB-dependent receptor family.</text>
</comment>
<dbReference type="PANTHER" id="PTHR30069:SF42">
    <property type="entry name" value="FERRIC AEROBACTIN RECEPTOR"/>
    <property type="match status" value="1"/>
</dbReference>
<feature type="chain" id="PRO_5047259529" evidence="11">
    <location>
        <begin position="24"/>
        <end position="754"/>
    </location>
</feature>
<sequence>MKNLPVTLGVFLLAAAVSDSVRAQQVDAAQAREDERAASSSGRKPAQATDLDRVIVTGVRAPKAVDKIPGAISIITPEEIRQSLVITEDNTAVLARTIPGYAESSQAMTNSGESLRGRIPLRLFDSIPQGSPLREGTRNGTFTDMGVIGRIEVINGPSAAEGIGATGGVINYISKVPEHDGSETTISARYQTQFHDDSVGWKLGLSHAIKKDNYDFLASVSQLERGMAYDAKGRSIGMNSSGSLADSQSRNLYMKGGFNFGQDGEQRLQATYSNFNIGGNGDYIQVVGCKGPHDWPPCDTPYPNTSVKGHIDGQRDALNKFIQYSLQYTHNDFFGGTLDLVGYQADQGMRFLPENGADRQLVKPAPADDADRIFDQSEIQSEKKGLRTSWTRPTLFGVDGLELHTGVDFVQDVAQQRLVMTDRVWVPPMDYRSVAPYAQLSWDIGPVTVSGGLRRENGELDVDSYTTVAYRNSVFVEGGTLDYTANLPNLGAIWRVTDQFSLFSAYSKGFTLPDIGIPLRNVNYTGQSVKGILDLQAIIVDNIDIGFNWRGSRGALSGSWYHSTSDFGASLEVDPLTSDFIMTRAPTDIKGIEFTGEFRFTDTFKITGLYTHLRGWTSFWGPDPQGRYDAGPLKKPLGIFDATPDKINVALVWKALPNLDATLGASMLRDRHLTSSAVREYDGETFDYDEKINGYTLWDLGVNYDSGRFGTFSLGVDNLFNKYYILSGSQGDGWQNYWAGRGRVVSLSYSYTFR</sequence>
<evidence type="ECO:0000256" key="2">
    <source>
        <dbReference type="ARBA" id="ARBA00022448"/>
    </source>
</evidence>
<dbReference type="RefSeq" id="WP_323438881.1">
    <property type="nucleotide sequence ID" value="NZ_JAYFUH010000187.1"/>
</dbReference>
<evidence type="ECO:0000256" key="8">
    <source>
        <dbReference type="PROSITE-ProRule" id="PRU01360"/>
    </source>
</evidence>
<keyword evidence="3 8" id="KW-1134">Transmembrane beta strand</keyword>
<dbReference type="InterPro" id="IPR039426">
    <property type="entry name" value="TonB-dep_rcpt-like"/>
</dbReference>
<dbReference type="Pfam" id="PF07715">
    <property type="entry name" value="Plug"/>
    <property type="match status" value="1"/>
</dbReference>
<keyword evidence="4 8" id="KW-0812">Transmembrane</keyword>
<evidence type="ECO:0000256" key="9">
    <source>
        <dbReference type="RuleBase" id="RU003357"/>
    </source>
</evidence>
<dbReference type="InterPro" id="IPR012910">
    <property type="entry name" value="Plug_dom"/>
</dbReference>
<dbReference type="Proteomes" id="UP001301653">
    <property type="component" value="Unassembled WGS sequence"/>
</dbReference>
<evidence type="ECO:0000313" key="15">
    <source>
        <dbReference type="Proteomes" id="UP001301653"/>
    </source>
</evidence>
<evidence type="ECO:0000256" key="11">
    <source>
        <dbReference type="SAM" id="SignalP"/>
    </source>
</evidence>
<dbReference type="PROSITE" id="PS52016">
    <property type="entry name" value="TONB_DEPENDENT_REC_3"/>
    <property type="match status" value="1"/>
</dbReference>
<evidence type="ECO:0000256" key="10">
    <source>
        <dbReference type="SAM" id="MobiDB-lite"/>
    </source>
</evidence>
<evidence type="ECO:0000256" key="5">
    <source>
        <dbReference type="ARBA" id="ARBA00023077"/>
    </source>
</evidence>
<keyword evidence="5 9" id="KW-0798">TonB box</keyword>
<dbReference type="Gene3D" id="2.40.170.20">
    <property type="entry name" value="TonB-dependent receptor, beta-barrel domain"/>
    <property type="match status" value="1"/>
</dbReference>
<dbReference type="CDD" id="cd01347">
    <property type="entry name" value="ligand_gated_channel"/>
    <property type="match status" value="1"/>
</dbReference>
<evidence type="ECO:0000256" key="7">
    <source>
        <dbReference type="ARBA" id="ARBA00023237"/>
    </source>
</evidence>
<feature type="region of interest" description="Disordered" evidence="10">
    <location>
        <begin position="28"/>
        <end position="49"/>
    </location>
</feature>
<dbReference type="PANTHER" id="PTHR30069">
    <property type="entry name" value="TONB-DEPENDENT OUTER MEMBRANE RECEPTOR"/>
    <property type="match status" value="1"/>
</dbReference>
<evidence type="ECO:0000256" key="4">
    <source>
        <dbReference type="ARBA" id="ARBA00022692"/>
    </source>
</evidence>
<evidence type="ECO:0000256" key="6">
    <source>
        <dbReference type="ARBA" id="ARBA00023136"/>
    </source>
</evidence>
<reference evidence="14 15" key="1">
    <citation type="submission" date="2023-12" db="EMBL/GenBank/DDBJ databases">
        <title>Stenotrophomonas guangdongensis sp. nov., isolated from wilted pepper plants (Capsicum annuum).</title>
        <authorList>
            <person name="Qiu M."/>
            <person name="Li Y."/>
            <person name="Liu Q."/>
            <person name="Zhang X."/>
            <person name="Huang Y."/>
            <person name="Guo R."/>
            <person name="Hu M."/>
            <person name="Zhou J."/>
            <person name="Zhou X."/>
        </authorList>
    </citation>
    <scope>NUCLEOTIDE SEQUENCE [LARGE SCALE GENOMIC DNA]</scope>
    <source>
        <strain evidence="14 15">MH1</strain>
    </source>
</reference>
<comment type="subcellular location">
    <subcellularLocation>
        <location evidence="1 8">Cell outer membrane</location>
        <topology evidence="1 8">Multi-pass membrane protein</topology>
    </subcellularLocation>
</comment>
<evidence type="ECO:0000259" key="13">
    <source>
        <dbReference type="Pfam" id="PF07715"/>
    </source>
</evidence>
<protein>
    <submittedName>
        <fullName evidence="14">TonB-dependent receptor</fullName>
    </submittedName>
</protein>
<keyword evidence="2 8" id="KW-0813">Transport</keyword>
<keyword evidence="7 8" id="KW-0998">Cell outer membrane</keyword>
<evidence type="ECO:0000259" key="12">
    <source>
        <dbReference type="Pfam" id="PF00593"/>
    </source>
</evidence>
<dbReference type="Pfam" id="PF00593">
    <property type="entry name" value="TonB_dep_Rec_b-barrel"/>
    <property type="match status" value="1"/>
</dbReference>
<evidence type="ECO:0000256" key="3">
    <source>
        <dbReference type="ARBA" id="ARBA00022452"/>
    </source>
</evidence>
<dbReference type="Gene3D" id="2.170.130.10">
    <property type="entry name" value="TonB-dependent receptor, plug domain"/>
    <property type="match status" value="1"/>
</dbReference>
<feature type="signal peptide" evidence="11">
    <location>
        <begin position="1"/>
        <end position="23"/>
    </location>
</feature>
<feature type="domain" description="TonB-dependent receptor-like beta-barrel" evidence="12">
    <location>
        <begin position="285"/>
        <end position="719"/>
    </location>
</feature>
<feature type="domain" description="TonB-dependent receptor plug" evidence="13">
    <location>
        <begin position="66"/>
        <end position="169"/>
    </location>
</feature>
<dbReference type="InterPro" id="IPR037066">
    <property type="entry name" value="Plug_dom_sf"/>
</dbReference>
<evidence type="ECO:0000313" key="14">
    <source>
        <dbReference type="EMBL" id="MEA5668101.1"/>
    </source>
</evidence>
<accession>A0ABU5V454</accession>
<dbReference type="EMBL" id="JAYFUH010000187">
    <property type="protein sequence ID" value="MEA5668101.1"/>
    <property type="molecule type" value="Genomic_DNA"/>
</dbReference>
<keyword evidence="15" id="KW-1185">Reference proteome</keyword>
<keyword evidence="14" id="KW-0675">Receptor</keyword>
<dbReference type="SUPFAM" id="SSF56935">
    <property type="entry name" value="Porins"/>
    <property type="match status" value="1"/>
</dbReference>
<evidence type="ECO:0000256" key="1">
    <source>
        <dbReference type="ARBA" id="ARBA00004571"/>
    </source>
</evidence>
<dbReference type="InterPro" id="IPR036942">
    <property type="entry name" value="Beta-barrel_TonB_sf"/>
</dbReference>
<gene>
    <name evidence="14" type="ORF">VA603_11195</name>
</gene>
<keyword evidence="11" id="KW-0732">Signal</keyword>
<organism evidence="14 15">
    <name type="scientific">Stenotrophomonas capsici</name>
    <dbReference type="NCBI Taxonomy" id="3110230"/>
    <lineage>
        <taxon>Bacteria</taxon>
        <taxon>Pseudomonadati</taxon>
        <taxon>Pseudomonadota</taxon>
        <taxon>Gammaproteobacteria</taxon>
        <taxon>Lysobacterales</taxon>
        <taxon>Lysobacteraceae</taxon>
        <taxon>Stenotrophomonas</taxon>
    </lineage>
</organism>
<name>A0ABU5V454_9GAMM</name>
<dbReference type="InterPro" id="IPR000531">
    <property type="entry name" value="Beta-barrel_TonB"/>
</dbReference>
<keyword evidence="6 8" id="KW-0472">Membrane</keyword>
<proteinExistence type="inferred from homology"/>